<dbReference type="GeneID" id="68919371"/>
<dbReference type="OMA" id="YINQIRL"/>
<dbReference type="CTD" id="68919371"/>
<dbReference type="HOGENOM" id="CLU_2742490_0_0_1"/>
<evidence type="ECO:0000313" key="2">
    <source>
        <dbReference type="EMBL" id="CAS00094.1"/>
    </source>
</evidence>
<dbReference type="InParanoid" id="B6IJL4"/>
<evidence type="ECO:0000313" key="3">
    <source>
        <dbReference type="Proteomes" id="UP000008549"/>
    </source>
</evidence>
<evidence type="ECO:0000256" key="1">
    <source>
        <dbReference type="SAM" id="MobiDB-lite"/>
    </source>
</evidence>
<reference evidence="2 3" key="1">
    <citation type="journal article" date="2003" name="PLoS Biol.">
        <title>The genome sequence of Caenorhabditis briggsae: a platform for comparative genomics.</title>
        <authorList>
            <person name="Stein L.D."/>
            <person name="Bao Z."/>
            <person name="Blasiar D."/>
            <person name="Blumenthal T."/>
            <person name="Brent M.R."/>
            <person name="Chen N."/>
            <person name="Chinwalla A."/>
            <person name="Clarke L."/>
            <person name="Clee C."/>
            <person name="Coghlan A."/>
            <person name="Coulson A."/>
            <person name="D'Eustachio P."/>
            <person name="Fitch D.H."/>
            <person name="Fulton L.A."/>
            <person name="Fulton R.E."/>
            <person name="Griffiths-Jones S."/>
            <person name="Harris T.W."/>
            <person name="Hillier L.W."/>
            <person name="Kamath R."/>
            <person name="Kuwabara P.E."/>
            <person name="Mardis E.R."/>
            <person name="Marra M.A."/>
            <person name="Miner T.L."/>
            <person name="Minx P."/>
            <person name="Mullikin J.C."/>
            <person name="Plumb R.W."/>
            <person name="Rogers J."/>
            <person name="Schein J.E."/>
            <person name="Sohrmann M."/>
            <person name="Spieth J."/>
            <person name="Stajich J.E."/>
            <person name="Wei C."/>
            <person name="Willey D."/>
            <person name="Wilson R.K."/>
            <person name="Durbin R."/>
            <person name="Waterston R.H."/>
        </authorList>
    </citation>
    <scope>NUCLEOTIDE SEQUENCE [LARGE SCALE GENOMIC DNA]</scope>
    <source>
        <strain evidence="2 3">AF16</strain>
    </source>
</reference>
<accession>B6IJL4</accession>
<dbReference type="Proteomes" id="UP000008549">
    <property type="component" value="Unassembled WGS sequence"/>
</dbReference>
<sequence length="65" mass="7369">MSDLCNGFEPQNYLKERCKKCFRPKDKHVEEATVTLSALKKERRRSWKASSNLDNGGPDDGGLGR</sequence>
<dbReference type="RefSeq" id="XP_045099654.1">
    <property type="nucleotide sequence ID" value="XM_045240201.1"/>
</dbReference>
<keyword evidence="3" id="KW-1185">Reference proteome</keyword>
<feature type="region of interest" description="Disordered" evidence="1">
    <location>
        <begin position="41"/>
        <end position="65"/>
    </location>
</feature>
<protein>
    <submittedName>
        <fullName evidence="2">Protein CBG27922</fullName>
    </submittedName>
</protein>
<dbReference type="AlphaFoldDB" id="B6IJL4"/>
<organism evidence="2 3">
    <name type="scientific">Caenorhabditis briggsae</name>
    <dbReference type="NCBI Taxonomy" id="6238"/>
    <lineage>
        <taxon>Eukaryota</taxon>
        <taxon>Metazoa</taxon>
        <taxon>Ecdysozoa</taxon>
        <taxon>Nematoda</taxon>
        <taxon>Chromadorea</taxon>
        <taxon>Rhabditida</taxon>
        <taxon>Rhabditina</taxon>
        <taxon>Rhabditomorpha</taxon>
        <taxon>Rhabditoidea</taxon>
        <taxon>Rhabditidae</taxon>
        <taxon>Peloderinae</taxon>
        <taxon>Caenorhabditis</taxon>
    </lineage>
</organism>
<dbReference type="EMBL" id="HE601046">
    <property type="protein sequence ID" value="CAS00094.1"/>
    <property type="molecule type" value="Genomic_DNA"/>
</dbReference>
<reference evidence="2 3" key="2">
    <citation type="journal article" date="2011" name="PLoS Genet.">
        <title>Caenorhabditis briggsae recombinant inbred line genotypes reveal inter-strain incompatibility and the evolution of recombination.</title>
        <authorList>
            <person name="Ross J.A."/>
            <person name="Koboldt D.C."/>
            <person name="Staisch J.E."/>
            <person name="Chamberlin H.M."/>
            <person name="Gupta B.P."/>
            <person name="Miller R.D."/>
            <person name="Baird S.E."/>
            <person name="Haag E.S."/>
        </authorList>
    </citation>
    <scope>NUCLEOTIDE SEQUENCE [LARGE SCALE GENOMIC DNA]</scope>
    <source>
        <strain evidence="2 3">AF16</strain>
    </source>
</reference>
<dbReference type="KEGG" id="cbr:CBG_27922"/>
<proteinExistence type="predicted"/>
<gene>
    <name evidence="2" type="ORF">CBG27922</name>
    <name evidence="2" type="ORF">CBG_27922</name>
</gene>
<dbReference type="eggNOG" id="ENOG502TJ1C">
    <property type="taxonomic scope" value="Eukaryota"/>
</dbReference>
<name>B6IJL4_CAEBR</name>